<dbReference type="Gene3D" id="1.20.1260.10">
    <property type="match status" value="1"/>
</dbReference>
<evidence type="ECO:0000256" key="1">
    <source>
        <dbReference type="ARBA" id="ARBA00022969"/>
    </source>
</evidence>
<dbReference type="GO" id="GO:0030435">
    <property type="term" value="P:sporulation resulting in formation of a cellular spore"/>
    <property type="evidence" value="ECO:0007669"/>
    <property type="project" value="UniProtKB-KW"/>
</dbReference>
<dbReference type="PANTHER" id="PTHR39183:SF1">
    <property type="entry name" value="SPORE COAT PROTEIN F-LIKE PROTEIN YHCQ"/>
    <property type="match status" value="1"/>
</dbReference>
<keyword evidence="4" id="KW-0946">Virion</keyword>
<evidence type="ECO:0000256" key="3">
    <source>
        <dbReference type="ARBA" id="ARBA00024344"/>
    </source>
</evidence>
<dbReference type="Proteomes" id="UP000215596">
    <property type="component" value="Unassembled WGS sequence"/>
</dbReference>
<evidence type="ECO:0000313" key="4">
    <source>
        <dbReference type="EMBL" id="PAD72000.1"/>
    </source>
</evidence>
<dbReference type="EMBL" id="NPBY01000085">
    <property type="protein sequence ID" value="PAD72000.1"/>
    <property type="molecule type" value="Genomic_DNA"/>
</dbReference>
<comment type="subcellular location">
    <subcellularLocation>
        <location evidence="2">Spore coat</location>
    </subcellularLocation>
</comment>
<evidence type="ECO:0000313" key="5">
    <source>
        <dbReference type="Proteomes" id="UP000215596"/>
    </source>
</evidence>
<dbReference type="InterPro" id="IPR012851">
    <property type="entry name" value="Spore_coat_CotF-like"/>
</dbReference>
<protein>
    <submittedName>
        <fullName evidence="4">Spore coat protein</fullName>
    </submittedName>
</protein>
<evidence type="ECO:0000256" key="2">
    <source>
        <dbReference type="ARBA" id="ARBA00024325"/>
    </source>
</evidence>
<keyword evidence="1" id="KW-0749">Sporulation</keyword>
<dbReference type="OrthoDB" id="2703958at2"/>
<dbReference type="InterPro" id="IPR012347">
    <property type="entry name" value="Ferritin-like"/>
</dbReference>
<name>A0A268EFV2_9BACL</name>
<comment type="caution">
    <text evidence="4">The sequence shown here is derived from an EMBL/GenBank/DDBJ whole genome shotgun (WGS) entry which is preliminary data.</text>
</comment>
<accession>A0A268EFV2</accession>
<dbReference type="RefSeq" id="WP_095267859.1">
    <property type="nucleotide sequence ID" value="NZ_NPBY01000085.1"/>
</dbReference>
<sequence>MEMHELTAFQTNYLMKFKMCLGDIKDSELRALYTEAIKGIEMNLKELLQFFPEAPVGMRNLSEADMTAFYAAQLLIFAKTSVRNYAIAITETATPRLRDTLKKQLNNAIDLHAKVFHFMHARSLYPAYNLKQLLTNDVKNANKALSM</sequence>
<proteinExistence type="inferred from homology"/>
<comment type="similarity">
    <text evidence="3">Belongs to the CotF family.</text>
</comment>
<dbReference type="Pfam" id="PF07875">
    <property type="entry name" value="Coat_F"/>
    <property type="match status" value="1"/>
</dbReference>
<dbReference type="PANTHER" id="PTHR39183">
    <property type="entry name" value="SPORE COAT PROTEIN F-LIKE PROTEIN YHCQ"/>
    <property type="match status" value="1"/>
</dbReference>
<keyword evidence="4" id="KW-0167">Capsid protein</keyword>
<gene>
    <name evidence="4" type="ORF">CHH67_23615</name>
</gene>
<organism evidence="4 5">
    <name type="scientific">Paenibacillus campinasensis</name>
    <dbReference type="NCBI Taxonomy" id="66347"/>
    <lineage>
        <taxon>Bacteria</taxon>
        <taxon>Bacillati</taxon>
        <taxon>Bacillota</taxon>
        <taxon>Bacilli</taxon>
        <taxon>Bacillales</taxon>
        <taxon>Paenibacillaceae</taxon>
        <taxon>Paenibacillus</taxon>
    </lineage>
</organism>
<dbReference type="AlphaFoldDB" id="A0A268EFV2"/>
<reference evidence="4 5" key="1">
    <citation type="submission" date="2017-07" db="EMBL/GenBank/DDBJ databases">
        <title>Isolation and whole genome analysis of endospore-forming bacteria from heroin.</title>
        <authorList>
            <person name="Kalinowski J."/>
            <person name="Ahrens B."/>
            <person name="Al-Dilaimi A."/>
            <person name="Winkler A."/>
            <person name="Wibberg D."/>
            <person name="Schleenbecker U."/>
            <person name="Ruckert C."/>
            <person name="Wolfel R."/>
            <person name="Grass G."/>
        </authorList>
    </citation>
    <scope>NUCLEOTIDE SEQUENCE [LARGE SCALE GENOMIC DNA]</scope>
    <source>
        <strain evidence="4 5">7537-G1</strain>
    </source>
</reference>